<dbReference type="KEGG" id="xbo:XBJ1_0201"/>
<gene>
    <name evidence="2" type="ordered locus">XBJ1_0201</name>
</gene>
<feature type="transmembrane region" description="Helical" evidence="1">
    <location>
        <begin position="57"/>
        <end position="84"/>
    </location>
</feature>
<sequence length="231" mass="27167">MRIFMSIKEFIYNVRLNSLLIELMNLDHRLKINDSSLKEEIGYKQFKYHFNPVTSKVYFLLGIIGFSLVLSSSMLLAVLISYVIDSGVNKLAIITCMLLVFSILSLIFFGFLSLGKGNKEGIYIHRILYQSTLVISVLLLLFDSSPFLHFFYYALVMVFSLLIKFIMNSYFYFNAVRDMKLFRITHIFLTKDTQEILNMTRKESKKRIKEVEFQRRREIKEKKRVKEAAGK</sequence>
<feature type="transmembrane region" description="Helical" evidence="1">
    <location>
        <begin position="150"/>
        <end position="173"/>
    </location>
</feature>
<dbReference type="PATRIC" id="fig|406818.4.peg.184"/>
<dbReference type="HOGENOM" id="CLU_1219314_0_0_6"/>
<dbReference type="AlphaFoldDB" id="D3UYH4"/>
<evidence type="ECO:0000256" key="1">
    <source>
        <dbReference type="SAM" id="Phobius"/>
    </source>
</evidence>
<reference evidence="2" key="1">
    <citation type="journal article" date="2011" name="PLoS ONE">
        <title>The entomopathogenic bacterial endosymbionts xenorhabdus and photorhabdus: convergent lifestyles from divergent genomes.</title>
        <authorList>
            <person name="Chaston J.M."/>
            <person name="Suen G."/>
            <person name="Tucker S.L."/>
            <person name="Andersen A.W."/>
            <person name="Bhasin A."/>
            <person name="Bode E."/>
            <person name="Bode H.B."/>
            <person name="Brachmann A.O."/>
            <person name="Cowles C.E."/>
            <person name="Cowles K.N."/>
            <person name="Darby C."/>
            <person name="de Leon L."/>
            <person name="Drace K."/>
            <person name="Du Z."/>
            <person name="Givaudan A."/>
            <person name="Herbert Tran E.E."/>
            <person name="Jewell K.A."/>
            <person name="Knack J.J."/>
            <person name="Krasomil-Osterfeld K.C."/>
            <person name="Kukor R."/>
            <person name="Lanois A."/>
            <person name="Latreille P."/>
            <person name="Leimgruber N.K."/>
            <person name="Lipke C.M."/>
            <person name="Liu R."/>
            <person name="Lu X."/>
            <person name="Martens E.C."/>
            <person name="Marri P.R."/>
            <person name="Medigue C."/>
            <person name="Menard M.L."/>
            <person name="Miller N.M."/>
            <person name="Morales-Soto N."/>
            <person name="Norton S."/>
            <person name="Ogier J.C."/>
            <person name="Orchard S.S."/>
            <person name="Park D."/>
            <person name="Park Y."/>
            <person name="Qurollo B.A."/>
            <person name="Sugar D.R."/>
            <person name="Richards G.R."/>
            <person name="Rouy Z."/>
            <person name="Slominski B."/>
            <person name="Slominski K."/>
            <person name="Snyder H."/>
            <person name="Tjaden B.C."/>
            <person name="van der Hoeven R."/>
            <person name="Welch R.D."/>
            <person name="Wheeler C."/>
            <person name="Xiang B."/>
            <person name="Barbazuk B."/>
            <person name="Gaudriault S."/>
            <person name="Goodner B."/>
            <person name="Slater S.C."/>
            <person name="Forst S."/>
            <person name="Goldman B.S."/>
            <person name="Goodrich-Blair H."/>
        </authorList>
    </citation>
    <scope>NUCLEOTIDE SEQUENCE [LARGE SCALE GENOMIC DNA]</scope>
    <source>
        <strain evidence="2">SS-2004</strain>
    </source>
</reference>
<name>D3UYH4_XENBS</name>
<keyword evidence="1" id="KW-0472">Membrane</keyword>
<protein>
    <submittedName>
        <fullName evidence="2">Uncharacterized protein</fullName>
    </submittedName>
</protein>
<organism evidence="2 3">
    <name type="scientific">Xenorhabdus bovienii (strain SS-2004)</name>
    <name type="common">Xenorhabdus nematophila subsp. bovienii</name>
    <dbReference type="NCBI Taxonomy" id="406818"/>
    <lineage>
        <taxon>Bacteria</taxon>
        <taxon>Pseudomonadati</taxon>
        <taxon>Pseudomonadota</taxon>
        <taxon>Gammaproteobacteria</taxon>
        <taxon>Enterobacterales</taxon>
        <taxon>Morganellaceae</taxon>
        <taxon>Xenorhabdus</taxon>
    </lineage>
</organism>
<evidence type="ECO:0000313" key="2">
    <source>
        <dbReference type="EMBL" id="CBJ79352.1"/>
    </source>
</evidence>
<feature type="transmembrane region" description="Helical" evidence="1">
    <location>
        <begin position="127"/>
        <end position="144"/>
    </location>
</feature>
<evidence type="ECO:0000313" key="3">
    <source>
        <dbReference type="Proteomes" id="UP000002045"/>
    </source>
</evidence>
<proteinExistence type="predicted"/>
<feature type="transmembrane region" description="Helical" evidence="1">
    <location>
        <begin position="90"/>
        <end position="115"/>
    </location>
</feature>
<dbReference type="Proteomes" id="UP000002045">
    <property type="component" value="Chromosome"/>
</dbReference>
<keyword evidence="1" id="KW-0812">Transmembrane</keyword>
<keyword evidence="1" id="KW-1133">Transmembrane helix</keyword>
<accession>D3UYH4</accession>
<dbReference type="EMBL" id="FN667741">
    <property type="protein sequence ID" value="CBJ79352.1"/>
    <property type="molecule type" value="Genomic_DNA"/>
</dbReference>